<dbReference type="InterPro" id="IPR034646">
    <property type="entry name" value="ADCK3_dom"/>
</dbReference>
<dbReference type="PANTHER" id="PTHR43851">
    <property type="match status" value="1"/>
</dbReference>
<dbReference type="PATRIC" id="fig|645517.4.peg.1369"/>
<dbReference type="EMBL" id="CP016545">
    <property type="protein sequence ID" value="ANU07681.1"/>
    <property type="molecule type" value="Genomic_DNA"/>
</dbReference>
<gene>
    <name evidence="6" type="primary">ubiB_1</name>
    <name evidence="6" type="ORF">A6F65_01375</name>
</gene>
<dbReference type="STRING" id="645517.A6F65_01375"/>
<dbReference type="InterPro" id="IPR051409">
    <property type="entry name" value="Atypical_kinase_ADCK"/>
</dbReference>
<feature type="domain" description="ABC1 atypical kinase-like" evidence="5">
    <location>
        <begin position="115"/>
        <end position="354"/>
    </location>
</feature>
<evidence type="ECO:0000256" key="4">
    <source>
        <dbReference type="ARBA" id="ARBA00022840"/>
    </source>
</evidence>
<dbReference type="GO" id="GO:0006744">
    <property type="term" value="P:ubiquinone biosynthetic process"/>
    <property type="evidence" value="ECO:0007669"/>
    <property type="project" value="TreeGrafter"/>
</dbReference>
<keyword evidence="4" id="KW-0067">ATP-binding</keyword>
<evidence type="ECO:0000259" key="5">
    <source>
        <dbReference type="Pfam" id="PF03109"/>
    </source>
</evidence>
<protein>
    <recommendedName>
        <fullName evidence="5">ABC1 atypical kinase-like domain-containing protein</fullName>
    </recommendedName>
</protein>
<dbReference type="GO" id="GO:0016740">
    <property type="term" value="F:transferase activity"/>
    <property type="evidence" value="ECO:0007669"/>
    <property type="project" value="UniProtKB-KW"/>
</dbReference>
<comment type="similarity">
    <text evidence="1">Belongs to the protein kinase superfamily. ADCK protein kinase family.</text>
</comment>
<dbReference type="SUPFAM" id="SSF56112">
    <property type="entry name" value="Protein kinase-like (PK-like)"/>
    <property type="match status" value="1"/>
</dbReference>
<dbReference type="InterPro" id="IPR011009">
    <property type="entry name" value="Kinase-like_dom_sf"/>
</dbReference>
<evidence type="ECO:0000256" key="1">
    <source>
        <dbReference type="ARBA" id="ARBA00009670"/>
    </source>
</evidence>
<reference evidence="6 7" key="1">
    <citation type="submission" date="2016-07" db="EMBL/GenBank/DDBJ databases">
        <title>Complete genome sequence of Altererythrobacter namhicola JCM 16345T, containing esterase-encoding genes.</title>
        <authorList>
            <person name="Cheng H."/>
            <person name="Wu Y.-H."/>
            <person name="Jian S.-L."/>
            <person name="Huo Y.-Y."/>
            <person name="Wang C.-S."/>
            <person name="Xu X.-W."/>
        </authorList>
    </citation>
    <scope>NUCLEOTIDE SEQUENCE [LARGE SCALE GENOMIC DNA]</scope>
    <source>
        <strain evidence="6 7">JCM 16345</strain>
    </source>
</reference>
<proteinExistence type="inferred from homology"/>
<evidence type="ECO:0000313" key="7">
    <source>
        <dbReference type="Proteomes" id="UP000092698"/>
    </source>
</evidence>
<keyword evidence="3" id="KW-0547">Nucleotide-binding</keyword>
<name>A0A1C7D8N3_9SPHN</name>
<keyword evidence="7" id="KW-1185">Reference proteome</keyword>
<dbReference type="PANTHER" id="PTHR43851:SF3">
    <property type="entry name" value="COENZYME Q8"/>
    <property type="match status" value="1"/>
</dbReference>
<sequence>MPLARFVSMARDTSDTDDEFEAYEGKAIPSGRGARFTHFGALASGVAGGMLAEGARRLAAGERPRMRDMMLTPGNVMRVADKLSHLRGAAMKLGQMVSMDAGDFLPPELSAIMARLRENADHMPPGQLNKVLIAEWGKGWRRQFTKFGPKPMAAASIGQVHRAILPDGRELAIKVQYPGVATSIDSDIDNVATLLRISGLLPKELDIAPLLAEAKRQLHEEADYQREAAMMTRYANLLEGEDSYLVPRPVEALTTDKILAMDFLPGEPIEALESAPQEVRDTAMESLIGLVLRELFEFGLMQTDPNFANYRFDPESGRLVLLDFGATRELAPDIVDAYRQMLRAGLGGDKAEIRAAAVAAGFMNDAAARKHQVVVDDMIDVILAEANKPGKFDFGDRAFIGVLREQGMSVAEDREAWHLPPAEMVFVQRKISGTALLAARLKARVDVRGMIADALERYPAG</sequence>
<dbReference type="Proteomes" id="UP000092698">
    <property type="component" value="Chromosome"/>
</dbReference>
<keyword evidence="2 6" id="KW-0808">Transferase</keyword>
<dbReference type="InterPro" id="IPR004147">
    <property type="entry name" value="ABC1_dom"/>
</dbReference>
<dbReference type="GO" id="GO:0005524">
    <property type="term" value="F:ATP binding"/>
    <property type="evidence" value="ECO:0007669"/>
    <property type="project" value="UniProtKB-KW"/>
</dbReference>
<dbReference type="AlphaFoldDB" id="A0A1C7D8N3"/>
<organism evidence="6 7">
    <name type="scientific">Paraurantiacibacter namhicola</name>
    <dbReference type="NCBI Taxonomy" id="645517"/>
    <lineage>
        <taxon>Bacteria</taxon>
        <taxon>Pseudomonadati</taxon>
        <taxon>Pseudomonadota</taxon>
        <taxon>Alphaproteobacteria</taxon>
        <taxon>Sphingomonadales</taxon>
        <taxon>Erythrobacteraceae</taxon>
        <taxon>Paraurantiacibacter</taxon>
    </lineage>
</organism>
<dbReference type="CDD" id="cd13970">
    <property type="entry name" value="ABC1_ADCK3"/>
    <property type="match status" value="1"/>
</dbReference>
<accession>A0A1C7D8N3</accession>
<dbReference type="KEGG" id="anh:A6F65_01375"/>
<evidence type="ECO:0000313" key="6">
    <source>
        <dbReference type="EMBL" id="ANU07681.1"/>
    </source>
</evidence>
<evidence type="ECO:0000256" key="3">
    <source>
        <dbReference type="ARBA" id="ARBA00022741"/>
    </source>
</evidence>
<dbReference type="Pfam" id="PF03109">
    <property type="entry name" value="ABC1"/>
    <property type="match status" value="1"/>
</dbReference>
<evidence type="ECO:0000256" key="2">
    <source>
        <dbReference type="ARBA" id="ARBA00022679"/>
    </source>
</evidence>